<evidence type="ECO:0000313" key="1">
    <source>
        <dbReference type="EMBL" id="TRU47203.1"/>
    </source>
</evidence>
<name>A0A552FKF9_MICAE</name>
<reference evidence="1 2" key="1">
    <citation type="submission" date="2019-01" db="EMBL/GenBank/DDBJ databases">
        <title>Coherence of Microcystis species and biogeography revealed through population genomics.</title>
        <authorList>
            <person name="Perez-Carrascal O.M."/>
            <person name="Terrat Y."/>
            <person name="Giani A."/>
            <person name="Fortin N."/>
            <person name="Tromas N."/>
            <person name="Shapiro B.J."/>
        </authorList>
    </citation>
    <scope>NUCLEOTIDE SEQUENCE [LARGE SCALE GENOMIC DNA]</scope>
    <source>
        <strain evidence="1">Ma_QC_Ca_00000000_S207</strain>
    </source>
</reference>
<accession>A0A552FKF9</accession>
<dbReference type="Proteomes" id="UP000320293">
    <property type="component" value="Unassembled WGS sequence"/>
</dbReference>
<comment type="caution">
    <text evidence="1">The sequence shown here is derived from an EMBL/GenBank/DDBJ whole genome shotgun (WGS) entry which is preliminary data.</text>
</comment>
<sequence length="61" mass="6832">MIWEVGCGEIGKWGSCLITPNPIPYPLTPSPIPYPLIADKIGFGQYLIAARNSWTHLRKFC</sequence>
<proteinExistence type="predicted"/>
<dbReference type="AlphaFoldDB" id="A0A552FKF9"/>
<organism evidence="1 2">
    <name type="scientific">Microcystis aeruginosa Ma_QC_Ca_00000000_S207</name>
    <dbReference type="NCBI Taxonomy" id="2486251"/>
    <lineage>
        <taxon>Bacteria</taxon>
        <taxon>Bacillati</taxon>
        <taxon>Cyanobacteriota</taxon>
        <taxon>Cyanophyceae</taxon>
        <taxon>Oscillatoriophycideae</taxon>
        <taxon>Chroococcales</taxon>
        <taxon>Microcystaceae</taxon>
        <taxon>Microcystis</taxon>
    </lineage>
</organism>
<dbReference type="EMBL" id="SFBF01000218">
    <property type="protein sequence ID" value="TRU47203.1"/>
    <property type="molecule type" value="Genomic_DNA"/>
</dbReference>
<evidence type="ECO:0000313" key="2">
    <source>
        <dbReference type="Proteomes" id="UP000320293"/>
    </source>
</evidence>
<gene>
    <name evidence="1" type="ORF">EWV91_11365</name>
</gene>
<protein>
    <submittedName>
        <fullName evidence="1">Uncharacterized protein</fullName>
    </submittedName>
</protein>